<reference evidence="3 4" key="1">
    <citation type="journal article" date="2018" name="ISME J.">
        <title>Endosymbiont genomes yield clues of tubeworm success.</title>
        <authorList>
            <person name="Li Y."/>
            <person name="Liles M.R."/>
            <person name="Halanych K.M."/>
        </authorList>
    </citation>
    <scope>NUCLEOTIDE SEQUENCE [LARGE SCALE GENOMIC DNA]</scope>
    <source>
        <strain evidence="3">A1462</strain>
    </source>
</reference>
<evidence type="ECO:0000256" key="1">
    <source>
        <dbReference type="SAM" id="Phobius"/>
    </source>
</evidence>
<feature type="transmembrane region" description="Helical" evidence="1">
    <location>
        <begin position="12"/>
        <end position="28"/>
    </location>
</feature>
<evidence type="ECO:0000313" key="3">
    <source>
        <dbReference type="EMBL" id="RDH85762.1"/>
    </source>
</evidence>
<accession>A0A370DLH6</accession>
<keyword evidence="1" id="KW-1133">Transmembrane helix</keyword>
<keyword evidence="4" id="KW-1185">Reference proteome</keyword>
<evidence type="ECO:0000313" key="4">
    <source>
        <dbReference type="Proteomes" id="UP000254771"/>
    </source>
</evidence>
<dbReference type="InterPro" id="IPR013830">
    <property type="entry name" value="SGNH_hydro"/>
</dbReference>
<dbReference type="GO" id="GO:0016788">
    <property type="term" value="F:hydrolase activity, acting on ester bonds"/>
    <property type="evidence" value="ECO:0007669"/>
    <property type="project" value="UniProtKB-ARBA"/>
</dbReference>
<dbReference type="Gene3D" id="3.40.50.1110">
    <property type="entry name" value="SGNH hydrolase"/>
    <property type="match status" value="1"/>
</dbReference>
<protein>
    <recommendedName>
        <fullName evidence="2">SGNH hydrolase-type esterase domain-containing protein</fullName>
    </recommendedName>
</protein>
<keyword evidence="1" id="KW-0812">Transmembrane</keyword>
<dbReference type="InterPro" id="IPR036514">
    <property type="entry name" value="SGNH_hydro_sf"/>
</dbReference>
<proteinExistence type="predicted"/>
<name>A0A370DLH6_9GAMM</name>
<feature type="domain" description="SGNH hydrolase-type esterase" evidence="2">
    <location>
        <begin position="88"/>
        <end position="226"/>
    </location>
</feature>
<dbReference type="Pfam" id="PF13472">
    <property type="entry name" value="Lipase_GDSL_2"/>
    <property type="match status" value="1"/>
</dbReference>
<dbReference type="SUPFAM" id="SSF52266">
    <property type="entry name" value="SGNH hydrolase"/>
    <property type="match status" value="1"/>
</dbReference>
<evidence type="ECO:0000259" key="2">
    <source>
        <dbReference type="Pfam" id="PF13472"/>
    </source>
</evidence>
<keyword evidence="1" id="KW-0472">Membrane</keyword>
<sequence>MKNGKQTYRRLFYIYLLLLHIVLVLLFLKSDFMESYVGKRFKQELTPYYHALVAFQSRVDANLNAGYTFFIGDSQIQGLCVTCVEEKSVNYGIASDTTVGVLNRLPEYKSLGNARAVVLQVGVNDLPRRDDNDIVSNYQAILNRLPVDSIVVLAAIFPIDSVLAENPSRSNGRIKSLNIKLKKLCSNDLRCRYIDSGGRLQDNSGNLRADYHLGDGVHLNPAGYRVWINELKPQLD</sequence>
<gene>
    <name evidence="3" type="ORF">DIZ78_09900</name>
</gene>
<dbReference type="EMBL" id="QFXE01000012">
    <property type="protein sequence ID" value="RDH85762.1"/>
    <property type="molecule type" value="Genomic_DNA"/>
</dbReference>
<dbReference type="AlphaFoldDB" id="A0A370DLH6"/>
<dbReference type="Proteomes" id="UP000254771">
    <property type="component" value="Unassembled WGS sequence"/>
</dbReference>
<organism evidence="3 4">
    <name type="scientific">endosymbiont of Escarpia spicata</name>
    <dbReference type="NCBI Taxonomy" id="2200908"/>
    <lineage>
        <taxon>Bacteria</taxon>
        <taxon>Pseudomonadati</taxon>
        <taxon>Pseudomonadota</taxon>
        <taxon>Gammaproteobacteria</taxon>
        <taxon>sulfur-oxidizing symbionts</taxon>
    </lineage>
</organism>
<comment type="caution">
    <text evidence="3">The sequence shown here is derived from an EMBL/GenBank/DDBJ whole genome shotgun (WGS) entry which is preliminary data.</text>
</comment>